<feature type="transmembrane region" description="Helical" evidence="6">
    <location>
        <begin position="20"/>
        <end position="42"/>
    </location>
</feature>
<reference evidence="8 9" key="1">
    <citation type="journal article" date="2021" name="Nat. Commun.">
        <title>Genetic determinants of endophytism in the Arabidopsis root mycobiome.</title>
        <authorList>
            <person name="Mesny F."/>
            <person name="Miyauchi S."/>
            <person name="Thiergart T."/>
            <person name="Pickel B."/>
            <person name="Atanasova L."/>
            <person name="Karlsson M."/>
            <person name="Huettel B."/>
            <person name="Barry K.W."/>
            <person name="Haridas S."/>
            <person name="Chen C."/>
            <person name="Bauer D."/>
            <person name="Andreopoulos W."/>
            <person name="Pangilinan J."/>
            <person name="LaButti K."/>
            <person name="Riley R."/>
            <person name="Lipzen A."/>
            <person name="Clum A."/>
            <person name="Drula E."/>
            <person name="Henrissat B."/>
            <person name="Kohler A."/>
            <person name="Grigoriev I.V."/>
            <person name="Martin F.M."/>
            <person name="Hacquard S."/>
        </authorList>
    </citation>
    <scope>NUCLEOTIDE SEQUENCE [LARGE SCALE GENOMIC DNA]</scope>
    <source>
        <strain evidence="8 9">MPI-CAGE-CH-0241</strain>
    </source>
</reference>
<keyword evidence="8" id="KW-0675">Receptor</keyword>
<evidence type="ECO:0000256" key="3">
    <source>
        <dbReference type="ARBA" id="ARBA00022989"/>
    </source>
</evidence>
<evidence type="ECO:0000256" key="5">
    <source>
        <dbReference type="SAM" id="MobiDB-lite"/>
    </source>
</evidence>
<feature type="transmembrane region" description="Helical" evidence="6">
    <location>
        <begin position="135"/>
        <end position="158"/>
    </location>
</feature>
<dbReference type="Proteomes" id="UP000777438">
    <property type="component" value="Unassembled WGS sequence"/>
</dbReference>
<feature type="domain" description="G-protein coupled receptors family 1 profile" evidence="7">
    <location>
        <begin position="33"/>
        <end position="305"/>
    </location>
</feature>
<evidence type="ECO:0000313" key="9">
    <source>
        <dbReference type="Proteomes" id="UP000777438"/>
    </source>
</evidence>
<organism evidence="8 9">
    <name type="scientific">Thelonectria olida</name>
    <dbReference type="NCBI Taxonomy" id="1576542"/>
    <lineage>
        <taxon>Eukaryota</taxon>
        <taxon>Fungi</taxon>
        <taxon>Dikarya</taxon>
        <taxon>Ascomycota</taxon>
        <taxon>Pezizomycotina</taxon>
        <taxon>Sordariomycetes</taxon>
        <taxon>Hypocreomycetidae</taxon>
        <taxon>Hypocreales</taxon>
        <taxon>Nectriaceae</taxon>
        <taxon>Thelonectria</taxon>
    </lineage>
</organism>
<dbReference type="InterPro" id="IPR022596">
    <property type="entry name" value="GPR1/2/3_C"/>
</dbReference>
<sequence length="381" mass="42549">MLRREALAAPTAKAQIHVQSVVVLVVSISSLLGAGWIILNYACFKSLRSFRHQLILGLAISDFVMAANFLSSTAMNISGKNIGAPEQATFCSFNGFMAQVFVIQTDYWVLTIALCTYFILADQKRLSSWVQDHKLVLFCLPWVFSLLWAGIGLKLAGYSDIGAWCWFTSDKVRLLANFVPRWIIIVMILAMYARLYYVLHRAHKSFISFGNLSSDPTSGSRTISGDPTGQPKSSRWLVTLVSPLSDLSLMTRLMLMYPIAYMVVWALPTAIRIYQTARGSPAPFALQTIDKSCIVAQGLVDAVIYGLNEAALRRWRDLLFPRPFPTINEVGAGRSDSTYHPRRRNIPPSCARDQMPNYSTSSLETIPSTANIRFKIVKAFI</sequence>
<dbReference type="PANTHER" id="PTHR23112">
    <property type="entry name" value="G PROTEIN-COUPLED RECEPTOR 157-RELATED"/>
    <property type="match status" value="1"/>
</dbReference>
<dbReference type="Pfam" id="PF11970">
    <property type="entry name" value="GPR_Gpa2_C"/>
    <property type="match status" value="1"/>
</dbReference>
<dbReference type="GO" id="GO:0005886">
    <property type="term" value="C:plasma membrane"/>
    <property type="evidence" value="ECO:0007669"/>
    <property type="project" value="TreeGrafter"/>
</dbReference>
<dbReference type="GO" id="GO:0007189">
    <property type="term" value="P:adenylate cyclase-activating G protein-coupled receptor signaling pathway"/>
    <property type="evidence" value="ECO:0007669"/>
    <property type="project" value="TreeGrafter"/>
</dbReference>
<feature type="transmembrane region" description="Helical" evidence="6">
    <location>
        <begin position="178"/>
        <end position="199"/>
    </location>
</feature>
<protein>
    <submittedName>
        <fullName evidence="8">G protein-coupled glucose receptor regulating Gpa2-domain-containing protein</fullName>
    </submittedName>
</protein>
<keyword evidence="3 6" id="KW-1133">Transmembrane helix</keyword>
<keyword evidence="9" id="KW-1185">Reference proteome</keyword>
<dbReference type="Gene3D" id="1.20.1070.10">
    <property type="entry name" value="Rhodopsin 7-helix transmembrane proteins"/>
    <property type="match status" value="1"/>
</dbReference>
<dbReference type="InterPro" id="IPR017452">
    <property type="entry name" value="GPCR_Rhodpsn_7TM"/>
</dbReference>
<dbReference type="GO" id="GO:0004930">
    <property type="term" value="F:G protein-coupled receptor activity"/>
    <property type="evidence" value="ECO:0007669"/>
    <property type="project" value="TreeGrafter"/>
</dbReference>
<evidence type="ECO:0000259" key="7">
    <source>
        <dbReference type="PROSITE" id="PS50262"/>
    </source>
</evidence>
<dbReference type="InterPro" id="IPR023041">
    <property type="entry name" value="Glucose_rcpt_Git3-like_N"/>
</dbReference>
<dbReference type="InterPro" id="IPR022343">
    <property type="entry name" value="GCR1-cAMP_receptor"/>
</dbReference>
<evidence type="ECO:0000256" key="1">
    <source>
        <dbReference type="ARBA" id="ARBA00004141"/>
    </source>
</evidence>
<accession>A0A9P8WAG7</accession>
<dbReference type="EMBL" id="JAGPYM010000007">
    <property type="protein sequence ID" value="KAH6892519.1"/>
    <property type="molecule type" value="Genomic_DNA"/>
</dbReference>
<dbReference type="PROSITE" id="PS50262">
    <property type="entry name" value="G_PROTEIN_RECEP_F1_2"/>
    <property type="match status" value="1"/>
</dbReference>
<evidence type="ECO:0000256" key="2">
    <source>
        <dbReference type="ARBA" id="ARBA00022692"/>
    </source>
</evidence>
<feature type="transmembrane region" description="Helical" evidence="6">
    <location>
        <begin position="54"/>
        <end position="77"/>
    </location>
</feature>
<evidence type="ECO:0000256" key="4">
    <source>
        <dbReference type="ARBA" id="ARBA00023136"/>
    </source>
</evidence>
<comment type="caution">
    <text evidence="8">The sequence shown here is derived from an EMBL/GenBank/DDBJ whole genome shotgun (WGS) entry which is preliminary data.</text>
</comment>
<keyword evidence="4 6" id="KW-0472">Membrane</keyword>
<dbReference type="PANTHER" id="PTHR23112:SF0">
    <property type="entry name" value="TRANSMEMBRANE PROTEIN 116"/>
    <property type="match status" value="1"/>
</dbReference>
<dbReference type="AlphaFoldDB" id="A0A9P8WAG7"/>
<keyword evidence="2 6" id="KW-0812">Transmembrane</keyword>
<evidence type="ECO:0000256" key="6">
    <source>
        <dbReference type="SAM" id="Phobius"/>
    </source>
</evidence>
<proteinExistence type="predicted"/>
<feature type="transmembrane region" description="Helical" evidence="6">
    <location>
        <begin position="97"/>
        <end position="120"/>
    </location>
</feature>
<comment type="subcellular location">
    <subcellularLocation>
        <location evidence="1">Membrane</location>
        <topology evidence="1">Multi-pass membrane protein</topology>
    </subcellularLocation>
</comment>
<feature type="region of interest" description="Disordered" evidence="5">
    <location>
        <begin position="331"/>
        <end position="358"/>
    </location>
</feature>
<dbReference type="PRINTS" id="PR02001">
    <property type="entry name" value="GCR1CAMPR"/>
</dbReference>
<dbReference type="OrthoDB" id="100006at2759"/>
<dbReference type="SUPFAM" id="SSF81321">
    <property type="entry name" value="Family A G protein-coupled receptor-like"/>
    <property type="match status" value="1"/>
</dbReference>
<evidence type="ECO:0000313" key="8">
    <source>
        <dbReference type="EMBL" id="KAH6892519.1"/>
    </source>
</evidence>
<dbReference type="Pfam" id="PF11710">
    <property type="entry name" value="Git3"/>
    <property type="match status" value="1"/>
</dbReference>
<name>A0A9P8WAG7_9HYPO</name>
<feature type="transmembrane region" description="Helical" evidence="6">
    <location>
        <begin position="255"/>
        <end position="274"/>
    </location>
</feature>
<gene>
    <name evidence="8" type="ORF">B0T10DRAFT_594278</name>
</gene>